<sequence>MDKSYKKLSTNDEHFSCAMQLVTSSSLPMVLLNAIKLKVLETIAEAGPNACLSAHEIASRLSIRNPDAPDMLDRMLRLLASHLIVTCTQIEHELKPVRVYGLTSVAKYFVPNEDGVSLAPLMELVQGEVFIESWFKLKDCVLEGGIPFDKVHGANTFELPALNTEFNELFNKAMVNHSTIVMTEILKCYNGFDNLNSLVDVGGGLGITINLIVSKYPLIKGINYDLPHVIKHAPQYNGIEHVGGDMFHDVPQADAIFMKWILHDWSNDHCVKLLSNCYKALPDDGKVIAVDAILPFIPDSSIFAQVNTNTDAIMMTQDPGGRERSEEEFLALAKKAGFSRISKECLVCNFWVMEFHK</sequence>
<protein>
    <submittedName>
        <fullName evidence="8">O-methyltransferase COMT-type, S-adenosyl-L-methionine-dependent methyltransferase</fullName>
    </submittedName>
</protein>
<dbReference type="GO" id="GO:0008757">
    <property type="term" value="F:S-adenosylmethionine-dependent methyltransferase activity"/>
    <property type="evidence" value="ECO:0007669"/>
    <property type="project" value="UniProtKB-ARBA"/>
</dbReference>
<dbReference type="PROSITE" id="PS51683">
    <property type="entry name" value="SAM_OMT_II"/>
    <property type="match status" value="1"/>
</dbReference>
<dbReference type="FunFam" id="1.10.10.10:FF:000357">
    <property type="entry name" value="Caffeic acid 3-O-methyltransferase"/>
    <property type="match status" value="1"/>
</dbReference>
<evidence type="ECO:0000256" key="2">
    <source>
        <dbReference type="ARBA" id="ARBA00022679"/>
    </source>
</evidence>
<dbReference type="FunFam" id="3.40.50.150:FF:000061">
    <property type="entry name" value="Caffeic acid O-methyltransferase"/>
    <property type="match status" value="1"/>
</dbReference>
<dbReference type="Pfam" id="PF08100">
    <property type="entry name" value="Dimerisation"/>
    <property type="match status" value="1"/>
</dbReference>
<dbReference type="GO" id="GO:0008171">
    <property type="term" value="F:O-methyltransferase activity"/>
    <property type="evidence" value="ECO:0007669"/>
    <property type="project" value="InterPro"/>
</dbReference>
<dbReference type="Gene3D" id="1.10.10.10">
    <property type="entry name" value="Winged helix-like DNA-binding domain superfamily/Winged helix DNA-binding domain"/>
    <property type="match status" value="1"/>
</dbReference>
<dbReference type="AlphaFoldDB" id="A0A2U1P846"/>
<reference evidence="8 9" key="1">
    <citation type="journal article" date="2018" name="Mol. Plant">
        <title>The genome of Artemisia annua provides insight into the evolution of Asteraceae family and artemisinin biosynthesis.</title>
        <authorList>
            <person name="Shen Q."/>
            <person name="Zhang L."/>
            <person name="Liao Z."/>
            <person name="Wang S."/>
            <person name="Yan T."/>
            <person name="Shi P."/>
            <person name="Liu M."/>
            <person name="Fu X."/>
            <person name="Pan Q."/>
            <person name="Wang Y."/>
            <person name="Lv Z."/>
            <person name="Lu X."/>
            <person name="Zhang F."/>
            <person name="Jiang W."/>
            <person name="Ma Y."/>
            <person name="Chen M."/>
            <person name="Hao X."/>
            <person name="Li L."/>
            <person name="Tang Y."/>
            <person name="Lv G."/>
            <person name="Zhou Y."/>
            <person name="Sun X."/>
            <person name="Brodelius P.E."/>
            <person name="Rose J.K.C."/>
            <person name="Tang K."/>
        </authorList>
    </citation>
    <scope>NUCLEOTIDE SEQUENCE [LARGE SCALE GENOMIC DNA]</scope>
    <source>
        <strain evidence="9">cv. Huhao1</strain>
        <tissue evidence="8">Leaf</tissue>
    </source>
</reference>
<dbReference type="EMBL" id="PKPP01001534">
    <property type="protein sequence ID" value="PWA81921.1"/>
    <property type="molecule type" value="Genomic_DNA"/>
</dbReference>
<feature type="domain" description="O-methyltransferase C-terminal" evidence="6">
    <location>
        <begin position="134"/>
        <end position="339"/>
    </location>
</feature>
<dbReference type="Gene3D" id="3.40.50.150">
    <property type="entry name" value="Vaccinia Virus protein VP39"/>
    <property type="match status" value="1"/>
</dbReference>
<keyword evidence="2 8" id="KW-0808">Transferase</keyword>
<evidence type="ECO:0000313" key="8">
    <source>
        <dbReference type="EMBL" id="PWA81921.1"/>
    </source>
</evidence>
<comment type="caution">
    <text evidence="8">The sequence shown here is derived from an EMBL/GenBank/DDBJ whole genome shotgun (WGS) entry which is preliminary data.</text>
</comment>
<dbReference type="GO" id="GO:0009805">
    <property type="term" value="P:coumarin biosynthetic process"/>
    <property type="evidence" value="ECO:0007669"/>
    <property type="project" value="UniProtKB-ARBA"/>
</dbReference>
<dbReference type="InterPro" id="IPR012967">
    <property type="entry name" value="COMT_dimerisation"/>
</dbReference>
<dbReference type="OrthoDB" id="1606438at2759"/>
<organism evidence="8 9">
    <name type="scientific">Artemisia annua</name>
    <name type="common">Sweet wormwood</name>
    <dbReference type="NCBI Taxonomy" id="35608"/>
    <lineage>
        <taxon>Eukaryota</taxon>
        <taxon>Viridiplantae</taxon>
        <taxon>Streptophyta</taxon>
        <taxon>Embryophyta</taxon>
        <taxon>Tracheophyta</taxon>
        <taxon>Spermatophyta</taxon>
        <taxon>Magnoliopsida</taxon>
        <taxon>eudicotyledons</taxon>
        <taxon>Gunneridae</taxon>
        <taxon>Pentapetalae</taxon>
        <taxon>asterids</taxon>
        <taxon>campanulids</taxon>
        <taxon>Asterales</taxon>
        <taxon>Asteraceae</taxon>
        <taxon>Asteroideae</taxon>
        <taxon>Anthemideae</taxon>
        <taxon>Artemisiinae</taxon>
        <taxon>Artemisia</taxon>
    </lineage>
</organism>
<comment type="similarity">
    <text evidence="4">Belongs to the class I-like SAM-binding methyltransferase superfamily. Cation-independent O-methyltransferase family. COMT subfamily.</text>
</comment>
<dbReference type="GO" id="GO:0046983">
    <property type="term" value="F:protein dimerization activity"/>
    <property type="evidence" value="ECO:0007669"/>
    <property type="project" value="InterPro"/>
</dbReference>
<dbReference type="PANTHER" id="PTHR11746">
    <property type="entry name" value="O-METHYLTRANSFERASE"/>
    <property type="match status" value="1"/>
</dbReference>
<evidence type="ECO:0000259" key="6">
    <source>
        <dbReference type="Pfam" id="PF00891"/>
    </source>
</evidence>
<evidence type="ECO:0000256" key="1">
    <source>
        <dbReference type="ARBA" id="ARBA00022603"/>
    </source>
</evidence>
<feature type="domain" description="O-methyltransferase dimerisation" evidence="7">
    <location>
        <begin position="19"/>
        <end position="111"/>
    </location>
</feature>
<evidence type="ECO:0000259" key="7">
    <source>
        <dbReference type="Pfam" id="PF08100"/>
    </source>
</evidence>
<dbReference type="GO" id="GO:0032259">
    <property type="term" value="P:methylation"/>
    <property type="evidence" value="ECO:0007669"/>
    <property type="project" value="UniProtKB-KW"/>
</dbReference>
<gene>
    <name evidence="8" type="ORF">CTI12_AA183180</name>
</gene>
<dbReference type="InterPro" id="IPR001077">
    <property type="entry name" value="COMT_C"/>
</dbReference>
<dbReference type="PIRSF" id="PIRSF005739">
    <property type="entry name" value="O-mtase"/>
    <property type="match status" value="1"/>
</dbReference>
<feature type="active site" description="Proton acceptor" evidence="5">
    <location>
        <position position="263"/>
    </location>
</feature>
<evidence type="ECO:0000313" key="9">
    <source>
        <dbReference type="Proteomes" id="UP000245207"/>
    </source>
</evidence>
<keyword evidence="9" id="KW-1185">Reference proteome</keyword>
<proteinExistence type="inferred from homology"/>
<evidence type="ECO:0000256" key="3">
    <source>
        <dbReference type="ARBA" id="ARBA00022691"/>
    </source>
</evidence>
<dbReference type="SUPFAM" id="SSF46785">
    <property type="entry name" value="Winged helix' DNA-binding domain"/>
    <property type="match status" value="1"/>
</dbReference>
<name>A0A2U1P846_ARTAN</name>
<dbReference type="InterPro" id="IPR016461">
    <property type="entry name" value="COMT-like"/>
</dbReference>
<evidence type="ECO:0000256" key="4">
    <source>
        <dbReference type="ARBA" id="ARBA00034481"/>
    </source>
</evidence>
<dbReference type="Pfam" id="PF00891">
    <property type="entry name" value="Methyltransf_2"/>
    <property type="match status" value="1"/>
</dbReference>
<dbReference type="InterPro" id="IPR036388">
    <property type="entry name" value="WH-like_DNA-bd_sf"/>
</dbReference>
<dbReference type="STRING" id="35608.A0A2U1P846"/>
<keyword evidence="1 8" id="KW-0489">Methyltransferase</keyword>
<keyword evidence="3" id="KW-0949">S-adenosyl-L-methionine</keyword>
<dbReference type="InterPro" id="IPR036390">
    <property type="entry name" value="WH_DNA-bd_sf"/>
</dbReference>
<evidence type="ECO:0000256" key="5">
    <source>
        <dbReference type="PIRSR" id="PIRSR005739-1"/>
    </source>
</evidence>
<dbReference type="Proteomes" id="UP000245207">
    <property type="component" value="Unassembled WGS sequence"/>
</dbReference>
<dbReference type="InterPro" id="IPR029063">
    <property type="entry name" value="SAM-dependent_MTases_sf"/>
</dbReference>
<accession>A0A2U1P846</accession>
<dbReference type="SUPFAM" id="SSF53335">
    <property type="entry name" value="S-adenosyl-L-methionine-dependent methyltransferases"/>
    <property type="match status" value="1"/>
</dbReference>